<dbReference type="EMBL" id="AMXD01000068">
    <property type="protein sequence ID" value="ENO84946.1"/>
    <property type="molecule type" value="Genomic_DNA"/>
</dbReference>
<gene>
    <name evidence="1" type="ORF">C665_11642</name>
</gene>
<dbReference type="EC" id="6.3.2.5" evidence="1"/>
<protein>
    <submittedName>
        <fullName evidence="1">Bifunctional phosphopantothenoylcysteine decarboxylase/phosphopantothenate synthase</fullName>
        <ecNumber evidence="1">6.3.2.5</ecNumber>
    </submittedName>
</protein>
<proteinExistence type="predicted"/>
<comment type="caution">
    <text evidence="1">The sequence shown here is derived from an EMBL/GenBank/DDBJ whole genome shotgun (WGS) entry which is preliminary data.</text>
</comment>
<evidence type="ECO:0000313" key="2">
    <source>
        <dbReference type="Proteomes" id="UP000013042"/>
    </source>
</evidence>
<evidence type="ECO:0000313" key="1">
    <source>
        <dbReference type="EMBL" id="ENO84946.1"/>
    </source>
</evidence>
<organism evidence="1 2">
    <name type="scientific">Thauera aminoaromatica S2</name>
    <dbReference type="NCBI Taxonomy" id="1234381"/>
    <lineage>
        <taxon>Bacteria</taxon>
        <taxon>Pseudomonadati</taxon>
        <taxon>Pseudomonadota</taxon>
        <taxon>Betaproteobacteria</taxon>
        <taxon>Rhodocyclales</taxon>
        <taxon>Zoogloeaceae</taxon>
        <taxon>Thauera</taxon>
    </lineage>
</organism>
<accession>N6XT86</accession>
<keyword evidence="1" id="KW-0436">Ligase</keyword>
<name>N6XT86_THASP</name>
<sequence>YDDAGRHPLPRAAKAEVARGIVAHLAGLLPARGR</sequence>
<reference evidence="1 2" key="1">
    <citation type="submission" date="2012-09" db="EMBL/GenBank/DDBJ databases">
        <title>Draft Genome Sequences of 6 Strains from Genus Thauera.</title>
        <authorList>
            <person name="Liu B."/>
            <person name="Shapleigh J.P."/>
            <person name="Frostegard A.H."/>
        </authorList>
    </citation>
    <scope>NUCLEOTIDE SEQUENCE [LARGE SCALE GENOMIC DNA]</scope>
    <source>
        <strain evidence="1 2">S2</strain>
    </source>
</reference>
<dbReference type="AlphaFoldDB" id="N6XT86"/>
<dbReference type="Proteomes" id="UP000013042">
    <property type="component" value="Unassembled WGS sequence"/>
</dbReference>
<dbReference type="GO" id="GO:0004632">
    <property type="term" value="F:phosphopantothenate--cysteine ligase activity"/>
    <property type="evidence" value="ECO:0007669"/>
    <property type="project" value="UniProtKB-EC"/>
</dbReference>
<feature type="non-terminal residue" evidence="1">
    <location>
        <position position="1"/>
    </location>
</feature>